<dbReference type="AlphaFoldDB" id="A0A552V8S5"/>
<dbReference type="Proteomes" id="UP000319424">
    <property type="component" value="Unassembled WGS sequence"/>
</dbReference>
<evidence type="ECO:0000313" key="1">
    <source>
        <dbReference type="EMBL" id="TRW26876.1"/>
    </source>
</evidence>
<evidence type="ECO:0000313" key="2">
    <source>
        <dbReference type="Proteomes" id="UP000319424"/>
    </source>
</evidence>
<comment type="caution">
    <text evidence="1">The sequence shown here is derived from an EMBL/GenBank/DDBJ whole genome shotgun (WGS) entry which is preliminary data.</text>
</comment>
<sequence length="342" mass="39374">MFELAEIEYLQSYMIRLSSYENEPVISNFDIDSDDDITLSFIEKTITNLMLSDEMKSGSFITDDERCSKAYKLLLELSTDLSKLKTCANEIAEEYYTLVVNNDKVASGDLIITLFQMERSNYLGFFKYNHKNMYVTNLIKNKGANNINIVELTSLITSERHKADEGFILNLNNFEMAIIDKKYEINSENQWIYKDVLLLLETEHSQKEKFDIFNKVTKNIEKKYLLGDVEKTASLKKAVKDVVDDGTILIEEVVNQAFDKTSEMNELYKDALGRSGIEMTDKIEVKETVLKSKFERQKIKTETGIEINIPIDYYSDASKVEFLPDEDGTVSILIKNIKNLSI</sequence>
<dbReference type="RefSeq" id="WP_144398070.1">
    <property type="nucleotide sequence ID" value="NZ_VJXW01000006.1"/>
</dbReference>
<protein>
    <submittedName>
        <fullName evidence="1">Nucleoid-associated protein</fullName>
    </submittedName>
</protein>
<reference evidence="1 2" key="1">
    <citation type="submission" date="2019-07" db="EMBL/GenBank/DDBJ databases">
        <title>Criibacterium bergeronii gen. nov., sp. nov. isolated from human clinical samples.</title>
        <authorList>
            <person name="Maheux A.F."/>
            <person name="Boudreau D.K."/>
            <person name="Berube E."/>
            <person name="Brodeur S."/>
            <person name="Bernard K.A."/>
            <person name="Abed J.Y."/>
            <person name="Ducrey E."/>
            <person name="Guay E.F."/>
            <person name="Raymond F."/>
            <person name="Corbeil J."/>
            <person name="Domingo M.-C."/>
            <person name="Roy P.H."/>
            <person name="Boissinot M."/>
            <person name="Tocheva E.I."/>
            <person name="Omar R.F."/>
        </authorList>
    </citation>
    <scope>NUCLEOTIDE SEQUENCE [LARGE SCALE GENOMIC DNA]</scope>
    <source>
        <strain evidence="1 2">CCRI-24246</strain>
    </source>
</reference>
<dbReference type="EMBL" id="VJXW01000006">
    <property type="protein sequence ID" value="TRW26876.1"/>
    <property type="molecule type" value="Genomic_DNA"/>
</dbReference>
<gene>
    <name evidence="1" type="ORF">FL857_05375</name>
</gene>
<proteinExistence type="predicted"/>
<dbReference type="OrthoDB" id="3171075at2"/>
<name>A0A552V8S5_9FIRM</name>
<accession>A0A552V8S5</accession>
<organism evidence="1 2">
    <name type="scientific">Criibacterium bergeronii</name>
    <dbReference type="NCBI Taxonomy" id="1871336"/>
    <lineage>
        <taxon>Bacteria</taxon>
        <taxon>Bacillati</taxon>
        <taxon>Bacillota</taxon>
        <taxon>Clostridia</taxon>
        <taxon>Peptostreptococcales</taxon>
        <taxon>Filifactoraceae</taxon>
        <taxon>Criibacterium</taxon>
    </lineage>
</organism>